<reference evidence="1" key="1">
    <citation type="journal article" date="2013" name="Genome Biol.">
        <title>Reference genomes and transcriptomes of Nicotiana sylvestris and Nicotiana tomentosiformis.</title>
        <authorList>
            <person name="Sierro N."/>
            <person name="Battey J.N."/>
            <person name="Ouadi S."/>
            <person name="Bovet L."/>
            <person name="Goepfert S."/>
            <person name="Bakaher N."/>
            <person name="Peitsch M.C."/>
            <person name="Ivanov N.V."/>
        </authorList>
    </citation>
    <scope>NUCLEOTIDE SEQUENCE [LARGE SCALE GENOMIC DNA]</scope>
</reference>
<proteinExistence type="predicted"/>
<dbReference type="AlphaFoldDB" id="A0A1U7VNZ6"/>
<keyword evidence="1" id="KW-1185">Reference proteome</keyword>
<reference evidence="2" key="2">
    <citation type="submission" date="2025-08" db="UniProtKB">
        <authorList>
            <consortium name="RefSeq"/>
        </authorList>
    </citation>
    <scope>IDENTIFICATION</scope>
    <source>
        <tissue evidence="2">Leaf</tissue>
    </source>
</reference>
<dbReference type="RefSeq" id="XP_009763615.1">
    <property type="nucleotide sequence ID" value="XM_009765313.1"/>
</dbReference>
<sequence>MRMVELKTYLLIKYRKSIYFKHNKKKRTIHKLKHVKYYVLIFIIDAAMKFENENGVYVVGHDGYNDVAVDGYKGGGRGRGGGGYKRRGCRYGCCRKGYNGCKRCCSYAGEAMDKITEAQPHN</sequence>
<evidence type="ECO:0000313" key="2">
    <source>
        <dbReference type="RefSeq" id="XP_009763615.1"/>
    </source>
</evidence>
<accession>A0A1U7VNZ6</accession>
<gene>
    <name evidence="2" type="primary">LOC104215502</name>
</gene>
<dbReference type="Proteomes" id="UP000189701">
    <property type="component" value="Unplaced"/>
</dbReference>
<organism evidence="1 2">
    <name type="scientific">Nicotiana sylvestris</name>
    <name type="common">Wood tobacco</name>
    <name type="synonym">South American tobacco</name>
    <dbReference type="NCBI Taxonomy" id="4096"/>
    <lineage>
        <taxon>Eukaryota</taxon>
        <taxon>Viridiplantae</taxon>
        <taxon>Streptophyta</taxon>
        <taxon>Embryophyta</taxon>
        <taxon>Tracheophyta</taxon>
        <taxon>Spermatophyta</taxon>
        <taxon>Magnoliopsida</taxon>
        <taxon>eudicotyledons</taxon>
        <taxon>Gunneridae</taxon>
        <taxon>Pentapetalae</taxon>
        <taxon>asterids</taxon>
        <taxon>lamiids</taxon>
        <taxon>Solanales</taxon>
        <taxon>Solanaceae</taxon>
        <taxon>Nicotianoideae</taxon>
        <taxon>Nicotianeae</taxon>
        <taxon>Nicotiana</taxon>
    </lineage>
</organism>
<evidence type="ECO:0000313" key="1">
    <source>
        <dbReference type="Proteomes" id="UP000189701"/>
    </source>
</evidence>
<protein>
    <submittedName>
        <fullName evidence="2">Glycine-rich protein-like</fullName>
    </submittedName>
</protein>
<name>A0A1U7VNZ6_NICSY</name>